<sequence length="101" mass="11952">MELDFDSDAEDIRINDDAKLIEIRLNPKPIQDQHITNLYRYSFRAYVSNLYLGLPQSFKIVLRGKGIEHHNLANDLIIFYLVQCCRLLEMKRIQVFYDAFA</sequence>
<reference evidence="3" key="2">
    <citation type="submission" date="2022-03" db="EMBL/GenBank/DDBJ databases">
        <title>Draft title - Genomic analysis of global carrot germplasm unveils the trajectory of domestication and the origin of high carotenoid orange carrot.</title>
        <authorList>
            <person name="Iorizzo M."/>
            <person name="Ellison S."/>
            <person name="Senalik D."/>
            <person name="Macko-Podgorni A."/>
            <person name="Grzebelus D."/>
            <person name="Bostan H."/>
            <person name="Rolling W."/>
            <person name="Curaba J."/>
            <person name="Simon P."/>
        </authorList>
    </citation>
    <scope>NUCLEOTIDE SEQUENCE</scope>
    <source>
        <tissue evidence="3">Leaf</tissue>
    </source>
</reference>
<evidence type="ECO:0000256" key="1">
    <source>
        <dbReference type="ARBA" id="ARBA00022763"/>
    </source>
</evidence>
<gene>
    <name evidence="3" type="ORF">DCAR_0414669</name>
</gene>
<dbReference type="Proteomes" id="UP000077755">
    <property type="component" value="Chromosome 4"/>
</dbReference>
<dbReference type="PANTHER" id="PTHR23336">
    <property type="entry name" value="ZINC FINGER CW-TYPE COILED-COIL DOMAIN PROTEIN 3"/>
    <property type="match status" value="1"/>
</dbReference>
<accession>A0A164ZYA3</accession>
<dbReference type="Gramene" id="KZM96611">
    <property type="protein sequence ID" value="KZM96611"/>
    <property type="gene ID" value="DCAR_016027"/>
</dbReference>
<protein>
    <submittedName>
        <fullName evidence="3">Uncharacterized protein</fullName>
    </submittedName>
</protein>
<dbReference type="GO" id="GO:0016887">
    <property type="term" value="F:ATP hydrolysis activity"/>
    <property type="evidence" value="ECO:0007669"/>
    <property type="project" value="InterPro"/>
</dbReference>
<evidence type="ECO:0000313" key="3">
    <source>
        <dbReference type="EMBL" id="WOG95354.1"/>
    </source>
</evidence>
<dbReference type="GO" id="GO:0006281">
    <property type="term" value="P:DNA repair"/>
    <property type="evidence" value="ECO:0007669"/>
    <property type="project" value="UniProtKB-KW"/>
</dbReference>
<dbReference type="InterPro" id="IPR045261">
    <property type="entry name" value="MORC_ATPase"/>
</dbReference>
<organism evidence="3 4">
    <name type="scientific">Daucus carota subsp. sativus</name>
    <name type="common">Carrot</name>
    <dbReference type="NCBI Taxonomy" id="79200"/>
    <lineage>
        <taxon>Eukaryota</taxon>
        <taxon>Viridiplantae</taxon>
        <taxon>Streptophyta</taxon>
        <taxon>Embryophyta</taxon>
        <taxon>Tracheophyta</taxon>
        <taxon>Spermatophyta</taxon>
        <taxon>Magnoliopsida</taxon>
        <taxon>eudicotyledons</taxon>
        <taxon>Gunneridae</taxon>
        <taxon>Pentapetalae</taxon>
        <taxon>asterids</taxon>
        <taxon>campanulids</taxon>
        <taxon>Apiales</taxon>
        <taxon>Apiaceae</taxon>
        <taxon>Apioideae</taxon>
        <taxon>Scandiceae</taxon>
        <taxon>Daucinae</taxon>
        <taxon>Daucus</taxon>
        <taxon>Daucus sect. Daucus</taxon>
    </lineage>
</organism>
<dbReference type="InterPro" id="IPR041006">
    <property type="entry name" value="Morc_S5"/>
</dbReference>
<evidence type="ECO:0000256" key="2">
    <source>
        <dbReference type="ARBA" id="ARBA00023204"/>
    </source>
</evidence>
<keyword evidence="4" id="KW-1185">Reference proteome</keyword>
<name>A0A164ZYA3_DAUCS</name>
<keyword evidence="2" id="KW-0234">DNA repair</keyword>
<evidence type="ECO:0000313" key="4">
    <source>
        <dbReference type="Proteomes" id="UP000077755"/>
    </source>
</evidence>
<dbReference type="GO" id="GO:0005634">
    <property type="term" value="C:nucleus"/>
    <property type="evidence" value="ECO:0007669"/>
    <property type="project" value="TreeGrafter"/>
</dbReference>
<proteinExistence type="predicted"/>
<reference evidence="3" key="1">
    <citation type="journal article" date="2016" name="Nat. Genet.">
        <title>A high-quality carrot genome assembly provides new insights into carotenoid accumulation and asterid genome evolution.</title>
        <authorList>
            <person name="Iorizzo M."/>
            <person name="Ellison S."/>
            <person name="Senalik D."/>
            <person name="Zeng P."/>
            <person name="Satapoomin P."/>
            <person name="Huang J."/>
            <person name="Bowman M."/>
            <person name="Iovene M."/>
            <person name="Sanseverino W."/>
            <person name="Cavagnaro P."/>
            <person name="Yildiz M."/>
            <person name="Macko-Podgorni A."/>
            <person name="Moranska E."/>
            <person name="Grzebelus E."/>
            <person name="Grzebelus D."/>
            <person name="Ashrafi H."/>
            <person name="Zheng Z."/>
            <person name="Cheng S."/>
            <person name="Spooner D."/>
            <person name="Van Deynze A."/>
            <person name="Simon P."/>
        </authorList>
    </citation>
    <scope>NUCLEOTIDE SEQUENCE</scope>
    <source>
        <tissue evidence="3">Leaf</tissue>
    </source>
</reference>
<dbReference type="PANTHER" id="PTHR23336:SF44">
    <property type="entry name" value="PROTEIN MICRORCHIDIA 6"/>
    <property type="match status" value="1"/>
</dbReference>
<dbReference type="AlphaFoldDB" id="A0A164ZYA3"/>
<dbReference type="Pfam" id="PF17942">
    <property type="entry name" value="Morc6_S5"/>
    <property type="match status" value="1"/>
</dbReference>
<keyword evidence="1" id="KW-0227">DNA damage</keyword>
<dbReference type="EMBL" id="CP093346">
    <property type="protein sequence ID" value="WOG95354.1"/>
    <property type="molecule type" value="Genomic_DNA"/>
</dbReference>